<feature type="transmembrane region" description="Helical" evidence="7">
    <location>
        <begin position="84"/>
        <end position="103"/>
    </location>
</feature>
<evidence type="ECO:0000313" key="9">
    <source>
        <dbReference type="Proteomes" id="UP000034601"/>
    </source>
</evidence>
<feature type="transmembrane region" description="Helical" evidence="7">
    <location>
        <begin position="115"/>
        <end position="140"/>
    </location>
</feature>
<evidence type="ECO:0000256" key="3">
    <source>
        <dbReference type="ARBA" id="ARBA00022679"/>
    </source>
</evidence>
<gene>
    <name evidence="8" type="ORF">UU29_C0007G0059</name>
</gene>
<name>A0A0G0U277_9BACT</name>
<keyword evidence="2" id="KW-1003">Cell membrane</keyword>
<dbReference type="PANTHER" id="PTHR30589:SF0">
    <property type="entry name" value="PHOSPHATIDYLGLYCEROL--PROLIPOPROTEIN DIACYLGLYCERYL TRANSFERASE"/>
    <property type="match status" value="1"/>
</dbReference>
<keyword evidence="6 7" id="KW-0472">Membrane</keyword>
<dbReference type="GO" id="GO:0005886">
    <property type="term" value="C:plasma membrane"/>
    <property type="evidence" value="ECO:0007669"/>
    <property type="project" value="InterPro"/>
</dbReference>
<keyword evidence="8" id="KW-0449">Lipoprotein</keyword>
<feature type="transmembrane region" description="Helical" evidence="7">
    <location>
        <begin position="44"/>
        <end position="64"/>
    </location>
</feature>
<comment type="caution">
    <text evidence="8">The sequence shown here is derived from an EMBL/GenBank/DDBJ whole genome shotgun (WGS) entry which is preliminary data.</text>
</comment>
<evidence type="ECO:0000256" key="6">
    <source>
        <dbReference type="ARBA" id="ARBA00023136"/>
    </source>
</evidence>
<sequence length="313" mass="34639">MLPVIFSVGTLSISSFGVFLGLAFLAAIYVCWKMARLYEIDEERILDLGILAFFGGMIGARLYFVLTHLALFDNLQKIVLISRYPGLSLWGGLTGGILALWFFSSRSKLNFWQLADFAAAGLLLALSLGDLGCLLGGCYYGQVSGSFLATSVAGVIGKRFPLAALESLTLLLAYFWVGKQVVRYHFAGKIIAVVLLILGSVKFIFEFFRGDAIYLASIGISEGHLWSIGSLAVGLAIFYNRSKRSFFDDSAALVNLPFSPKKRKAVLLYLRKNWYNFVVDWRIKGAKLGEFLKLAPKNLKRRLNVKSTPKNLS</sequence>
<organism evidence="8 9">
    <name type="scientific">Candidatus Daviesbacteria bacterium GW2011_GWA2_40_9</name>
    <dbReference type="NCBI Taxonomy" id="1618424"/>
    <lineage>
        <taxon>Bacteria</taxon>
        <taxon>Candidatus Daviesiibacteriota</taxon>
    </lineage>
</organism>
<dbReference type="PANTHER" id="PTHR30589">
    <property type="entry name" value="PROLIPOPROTEIN DIACYLGLYCERYL TRANSFERASE"/>
    <property type="match status" value="1"/>
</dbReference>
<comment type="similarity">
    <text evidence="1">Belongs to the Lgt family.</text>
</comment>
<keyword evidence="3 8" id="KW-0808">Transferase</keyword>
<evidence type="ECO:0000313" key="8">
    <source>
        <dbReference type="EMBL" id="KKR83189.1"/>
    </source>
</evidence>
<evidence type="ECO:0000256" key="7">
    <source>
        <dbReference type="SAM" id="Phobius"/>
    </source>
</evidence>
<evidence type="ECO:0000256" key="1">
    <source>
        <dbReference type="ARBA" id="ARBA00007150"/>
    </source>
</evidence>
<feature type="transmembrane region" description="Helical" evidence="7">
    <location>
        <begin position="160"/>
        <end position="178"/>
    </location>
</feature>
<dbReference type="AlphaFoldDB" id="A0A0G0U277"/>
<keyword evidence="4 7" id="KW-0812">Transmembrane</keyword>
<feature type="transmembrane region" description="Helical" evidence="7">
    <location>
        <begin position="214"/>
        <end position="239"/>
    </location>
</feature>
<dbReference type="GO" id="GO:0008961">
    <property type="term" value="F:phosphatidylglycerol-prolipoprotein diacylglyceryl transferase activity"/>
    <property type="evidence" value="ECO:0007669"/>
    <property type="project" value="InterPro"/>
</dbReference>
<proteinExistence type="inferred from homology"/>
<feature type="transmembrane region" description="Helical" evidence="7">
    <location>
        <begin position="6"/>
        <end position="32"/>
    </location>
</feature>
<evidence type="ECO:0000256" key="5">
    <source>
        <dbReference type="ARBA" id="ARBA00022989"/>
    </source>
</evidence>
<dbReference type="GO" id="GO:0042158">
    <property type="term" value="P:lipoprotein biosynthetic process"/>
    <property type="evidence" value="ECO:0007669"/>
    <property type="project" value="InterPro"/>
</dbReference>
<dbReference type="EMBL" id="LCAB01000007">
    <property type="protein sequence ID" value="KKR83189.1"/>
    <property type="molecule type" value="Genomic_DNA"/>
</dbReference>
<keyword evidence="5 7" id="KW-1133">Transmembrane helix</keyword>
<evidence type="ECO:0000256" key="4">
    <source>
        <dbReference type="ARBA" id="ARBA00022692"/>
    </source>
</evidence>
<reference evidence="8 9" key="1">
    <citation type="journal article" date="2015" name="Nature">
        <title>rRNA introns, odd ribosomes, and small enigmatic genomes across a large radiation of phyla.</title>
        <authorList>
            <person name="Brown C.T."/>
            <person name="Hug L.A."/>
            <person name="Thomas B.C."/>
            <person name="Sharon I."/>
            <person name="Castelle C.J."/>
            <person name="Singh A."/>
            <person name="Wilkins M.J."/>
            <person name="Williams K.H."/>
            <person name="Banfield J.F."/>
        </authorList>
    </citation>
    <scope>NUCLEOTIDE SEQUENCE [LARGE SCALE GENOMIC DNA]</scope>
</reference>
<protein>
    <submittedName>
        <fullName evidence="8">Prolipoprotein diacylglyceryl transferase</fullName>
    </submittedName>
</protein>
<dbReference type="Pfam" id="PF01790">
    <property type="entry name" value="LGT"/>
    <property type="match status" value="1"/>
</dbReference>
<accession>A0A0G0U277</accession>
<evidence type="ECO:0000256" key="2">
    <source>
        <dbReference type="ARBA" id="ARBA00022475"/>
    </source>
</evidence>
<dbReference type="Proteomes" id="UP000034601">
    <property type="component" value="Unassembled WGS sequence"/>
</dbReference>
<feature type="transmembrane region" description="Helical" evidence="7">
    <location>
        <begin position="190"/>
        <end position="208"/>
    </location>
</feature>
<dbReference type="InterPro" id="IPR001640">
    <property type="entry name" value="Lgt"/>
</dbReference>